<dbReference type="PANTHER" id="PTHR19303:SF62">
    <property type="entry name" value="HTH CENPB-TYPE DOMAIN-CONTAINING PROTEIN-RELATED"/>
    <property type="match status" value="1"/>
</dbReference>
<evidence type="ECO:0000313" key="4">
    <source>
        <dbReference type="EMBL" id="EGU73278.1"/>
    </source>
</evidence>
<dbReference type="AlphaFoldDB" id="F9GC29"/>
<dbReference type="InterPro" id="IPR050863">
    <property type="entry name" value="CenT-Element_Derived"/>
</dbReference>
<feature type="region of interest" description="Disordered" evidence="2">
    <location>
        <begin position="289"/>
        <end position="335"/>
    </location>
</feature>
<dbReference type="SUPFAM" id="SSF57756">
    <property type="entry name" value="Retrovirus zinc finger-like domains"/>
    <property type="match status" value="1"/>
</dbReference>
<sequence length="348" mass="39016">WAIPPFIILAAQYHLANWYTESNLPADWMITTTDNGWTTNEVGLDWIKHFDKHTASRTKGTHRLLILDGHESHHSTIFELYCKEHNIVTLCMPSHSSHYLQPLDVGCFGPMKKAYGRQIEDLMRAHITHRKTYRDALWELDLCRTTRKGFYCGYASSLAQCLCLVRLIFSKLDVRIRTPTPTLPPSTSADPWIPKTPQNPLEANSQSELIKTRIFDHQNSSPTSMINAVDQFAKGAKAIMHRVALLEAEVSSLRKANEALSKRRRAKRARVRLGGSLTVQDAQDLLAKKAADDKTPQERQQNGSYAGSARSKSRRCGTCGKAGHNARTCPETAESSASSISDVIVVDY</sequence>
<evidence type="ECO:0000259" key="3">
    <source>
        <dbReference type="PROSITE" id="PS50158"/>
    </source>
</evidence>
<keyword evidence="1" id="KW-0863">Zinc-finger</keyword>
<dbReference type="GO" id="GO:0008270">
    <property type="term" value="F:zinc ion binding"/>
    <property type="evidence" value="ECO:0007669"/>
    <property type="project" value="UniProtKB-KW"/>
</dbReference>
<gene>
    <name evidence="4" type="ORF">FOXB_16212</name>
</gene>
<dbReference type="InterPro" id="IPR004875">
    <property type="entry name" value="DDE_SF_endonuclease_dom"/>
</dbReference>
<evidence type="ECO:0000256" key="1">
    <source>
        <dbReference type="PROSITE-ProRule" id="PRU00047"/>
    </source>
</evidence>
<organism evidence="4">
    <name type="scientific">Fusarium oxysporum (strain Fo5176)</name>
    <name type="common">Fusarium vascular wilt</name>
    <dbReference type="NCBI Taxonomy" id="660025"/>
    <lineage>
        <taxon>Eukaryota</taxon>
        <taxon>Fungi</taxon>
        <taxon>Dikarya</taxon>
        <taxon>Ascomycota</taxon>
        <taxon>Pezizomycotina</taxon>
        <taxon>Sordariomycetes</taxon>
        <taxon>Hypocreomycetidae</taxon>
        <taxon>Hypocreales</taxon>
        <taxon>Nectriaceae</taxon>
        <taxon>Fusarium</taxon>
        <taxon>Fusarium oxysporum species complex</taxon>
    </lineage>
</organism>
<feature type="domain" description="CCHC-type" evidence="3">
    <location>
        <begin position="314"/>
        <end position="331"/>
    </location>
</feature>
<dbReference type="GO" id="GO:0003677">
    <property type="term" value="F:DNA binding"/>
    <property type="evidence" value="ECO:0007669"/>
    <property type="project" value="TreeGrafter"/>
</dbReference>
<dbReference type="EMBL" id="AFQF01004805">
    <property type="protein sequence ID" value="EGU73278.1"/>
    <property type="molecule type" value="Genomic_DNA"/>
</dbReference>
<dbReference type="InterPro" id="IPR036875">
    <property type="entry name" value="Znf_CCHC_sf"/>
</dbReference>
<keyword evidence="1" id="KW-0862">Zinc</keyword>
<dbReference type="PROSITE" id="PS50158">
    <property type="entry name" value="ZF_CCHC"/>
    <property type="match status" value="1"/>
</dbReference>
<dbReference type="GO" id="GO:0005634">
    <property type="term" value="C:nucleus"/>
    <property type="evidence" value="ECO:0007669"/>
    <property type="project" value="TreeGrafter"/>
</dbReference>
<dbReference type="InterPro" id="IPR001878">
    <property type="entry name" value="Znf_CCHC"/>
</dbReference>
<feature type="non-terminal residue" evidence="4">
    <location>
        <position position="1"/>
    </location>
</feature>
<dbReference type="PANTHER" id="PTHR19303">
    <property type="entry name" value="TRANSPOSON"/>
    <property type="match status" value="1"/>
</dbReference>
<accession>F9GC29</accession>
<reference evidence="4" key="1">
    <citation type="journal article" date="2012" name="Mol. Plant Microbe Interact.">
        <title>A highly conserved effector in Fusarium oxysporum is required for full virulence on Arabidopsis.</title>
        <authorList>
            <person name="Thatcher L.F."/>
            <person name="Gardiner D.M."/>
            <person name="Kazan K."/>
            <person name="Manners J."/>
        </authorList>
    </citation>
    <scope>NUCLEOTIDE SEQUENCE [LARGE SCALE GENOMIC DNA]</scope>
    <source>
        <strain evidence="4">Fo5176</strain>
    </source>
</reference>
<evidence type="ECO:0000256" key="2">
    <source>
        <dbReference type="SAM" id="MobiDB-lite"/>
    </source>
</evidence>
<comment type="caution">
    <text evidence="4">The sequence shown here is derived from an EMBL/GenBank/DDBJ whole genome shotgun (WGS) entry which is preliminary data.</text>
</comment>
<name>F9GC29_FUSOF</name>
<keyword evidence="1" id="KW-0479">Metal-binding</keyword>
<dbReference type="OrthoDB" id="5041117at2759"/>
<dbReference type="STRING" id="660025.F9GC29"/>
<dbReference type="Pfam" id="PF03184">
    <property type="entry name" value="DDE_1"/>
    <property type="match status" value="1"/>
</dbReference>
<proteinExistence type="predicted"/>
<protein>
    <recommendedName>
        <fullName evidence="3">CCHC-type domain-containing protein</fullName>
    </recommendedName>
</protein>